<evidence type="ECO:0000256" key="2">
    <source>
        <dbReference type="ARBA" id="ARBA00023315"/>
    </source>
</evidence>
<proteinExistence type="predicted"/>
<dbReference type="Gene3D" id="3.40.630.30">
    <property type="match status" value="1"/>
</dbReference>
<accession>A0A328B746</accession>
<keyword evidence="1 4" id="KW-0808">Transferase</keyword>
<dbReference type="PANTHER" id="PTHR43877">
    <property type="entry name" value="AMINOALKYLPHOSPHONATE N-ACETYLTRANSFERASE-RELATED-RELATED"/>
    <property type="match status" value="1"/>
</dbReference>
<protein>
    <submittedName>
        <fullName evidence="4">GNAT family N-acetyltransferase</fullName>
    </submittedName>
</protein>
<evidence type="ECO:0000313" key="5">
    <source>
        <dbReference type="Proteomes" id="UP000249842"/>
    </source>
</evidence>
<dbReference type="Proteomes" id="UP000249842">
    <property type="component" value="Unassembled WGS sequence"/>
</dbReference>
<keyword evidence="5" id="KW-1185">Reference proteome</keyword>
<dbReference type="InterPro" id="IPR050832">
    <property type="entry name" value="Bact_Acetyltransf"/>
</dbReference>
<keyword evidence="2" id="KW-0012">Acyltransferase</keyword>
<feature type="domain" description="N-acetyltransferase" evidence="3">
    <location>
        <begin position="1"/>
        <end position="172"/>
    </location>
</feature>
<evidence type="ECO:0000256" key="1">
    <source>
        <dbReference type="ARBA" id="ARBA00022679"/>
    </source>
</evidence>
<reference evidence="5" key="1">
    <citation type="submission" date="2018-05" db="EMBL/GenBank/DDBJ databases">
        <authorList>
            <person name="Li X."/>
        </authorList>
    </citation>
    <scope>NUCLEOTIDE SEQUENCE [LARGE SCALE GENOMIC DNA]</scope>
    <source>
        <strain evidence="5">HKS-05</strain>
    </source>
</reference>
<comment type="caution">
    <text evidence="4">The sequence shown here is derived from an EMBL/GenBank/DDBJ whole genome shotgun (WGS) entry which is preliminary data.</text>
</comment>
<dbReference type="Pfam" id="PF00583">
    <property type="entry name" value="Acetyltransf_1"/>
    <property type="match status" value="1"/>
</dbReference>
<gene>
    <name evidence="4" type="ORF">DJ021_02825</name>
</gene>
<sequence length="172" mass="19419">MRLQPATEADHPEVVALTHLAFRGTGPRASWNVESIIAGDRINLALLREDLAAKPGAHLLTWRDDDGELQGHVWLEPAEAGAWYLGLLTVRPDRQDQKLGRTLLAAAEDFARAHGAARMRMTVINLRDTLIAWYQRRGYRATGEIRPFPYGDDRFGRPRRDDLAFVVLERAL</sequence>
<dbReference type="OrthoDB" id="119501at2"/>
<dbReference type="CDD" id="cd04301">
    <property type="entry name" value="NAT_SF"/>
    <property type="match status" value="1"/>
</dbReference>
<dbReference type="GO" id="GO:0016747">
    <property type="term" value="F:acyltransferase activity, transferring groups other than amino-acyl groups"/>
    <property type="evidence" value="ECO:0007669"/>
    <property type="project" value="InterPro"/>
</dbReference>
<evidence type="ECO:0000313" key="4">
    <source>
        <dbReference type="EMBL" id="RAK61664.1"/>
    </source>
</evidence>
<dbReference type="InterPro" id="IPR000182">
    <property type="entry name" value="GNAT_dom"/>
</dbReference>
<evidence type="ECO:0000259" key="3">
    <source>
        <dbReference type="PROSITE" id="PS51186"/>
    </source>
</evidence>
<dbReference type="InterPro" id="IPR016181">
    <property type="entry name" value="Acyl_CoA_acyltransferase"/>
</dbReference>
<name>A0A328B746_9CAUL</name>
<dbReference type="PROSITE" id="PS51186">
    <property type="entry name" value="GNAT"/>
    <property type="match status" value="1"/>
</dbReference>
<organism evidence="4 5">
    <name type="scientific">Phenylobacterium hankyongense</name>
    <dbReference type="NCBI Taxonomy" id="1813876"/>
    <lineage>
        <taxon>Bacteria</taxon>
        <taxon>Pseudomonadati</taxon>
        <taxon>Pseudomonadota</taxon>
        <taxon>Alphaproteobacteria</taxon>
        <taxon>Caulobacterales</taxon>
        <taxon>Caulobacteraceae</taxon>
        <taxon>Phenylobacterium</taxon>
    </lineage>
</organism>
<dbReference type="AlphaFoldDB" id="A0A328B746"/>
<dbReference type="EMBL" id="QFYP01000001">
    <property type="protein sequence ID" value="RAK61664.1"/>
    <property type="molecule type" value="Genomic_DNA"/>
</dbReference>
<dbReference type="SUPFAM" id="SSF55729">
    <property type="entry name" value="Acyl-CoA N-acyltransferases (Nat)"/>
    <property type="match status" value="1"/>
</dbReference>
<dbReference type="PANTHER" id="PTHR43877:SF2">
    <property type="entry name" value="AMINOALKYLPHOSPHONATE N-ACETYLTRANSFERASE-RELATED"/>
    <property type="match status" value="1"/>
</dbReference>